<feature type="non-terminal residue" evidence="2">
    <location>
        <position position="127"/>
    </location>
</feature>
<evidence type="ECO:0000313" key="3">
    <source>
        <dbReference type="Proteomes" id="UP000574390"/>
    </source>
</evidence>
<name>A0A7J6Q651_PEROL</name>
<sequence>QQQHDLGYLNDYFGPFAAAAAPSQPQQEGEGVDPPLDPALLYLIQTQFAQNTPPVVGSEAPVLALDSLLGQMSSSPSPMTEGEGSISAAGNVDGVVANSISSQAGDLGVPVGSPSSSIASVPLKTTT</sequence>
<evidence type="ECO:0000313" key="2">
    <source>
        <dbReference type="EMBL" id="KAF4703979.1"/>
    </source>
</evidence>
<dbReference type="EMBL" id="JABANM010031801">
    <property type="protein sequence ID" value="KAF4703979.1"/>
    <property type="molecule type" value="Genomic_DNA"/>
</dbReference>
<feature type="compositionally biased region" description="Polar residues" evidence="1">
    <location>
        <begin position="113"/>
        <end position="127"/>
    </location>
</feature>
<comment type="caution">
    <text evidence="2">The sequence shown here is derived from an EMBL/GenBank/DDBJ whole genome shotgun (WGS) entry which is preliminary data.</text>
</comment>
<dbReference type="AlphaFoldDB" id="A0A7J6Q651"/>
<dbReference type="Proteomes" id="UP000574390">
    <property type="component" value="Unassembled WGS sequence"/>
</dbReference>
<organism evidence="2 3">
    <name type="scientific">Perkinsus olseni</name>
    <name type="common">Perkinsus atlanticus</name>
    <dbReference type="NCBI Taxonomy" id="32597"/>
    <lineage>
        <taxon>Eukaryota</taxon>
        <taxon>Sar</taxon>
        <taxon>Alveolata</taxon>
        <taxon>Perkinsozoa</taxon>
        <taxon>Perkinsea</taxon>
        <taxon>Perkinsida</taxon>
        <taxon>Perkinsidae</taxon>
        <taxon>Perkinsus</taxon>
    </lineage>
</organism>
<feature type="region of interest" description="Disordered" evidence="1">
    <location>
        <begin position="105"/>
        <end position="127"/>
    </location>
</feature>
<feature type="non-terminal residue" evidence="2">
    <location>
        <position position="1"/>
    </location>
</feature>
<reference evidence="2 3" key="1">
    <citation type="submission" date="2020-04" db="EMBL/GenBank/DDBJ databases">
        <title>Perkinsus olseni comparative genomics.</title>
        <authorList>
            <person name="Bogema D.R."/>
        </authorList>
    </citation>
    <scope>NUCLEOTIDE SEQUENCE [LARGE SCALE GENOMIC DNA]</scope>
    <source>
        <strain evidence="2">ATCC PRA-205</strain>
    </source>
</reference>
<evidence type="ECO:0000256" key="1">
    <source>
        <dbReference type="SAM" id="MobiDB-lite"/>
    </source>
</evidence>
<accession>A0A7J6Q651</accession>
<gene>
    <name evidence="2" type="ORF">FOZ62_010323</name>
</gene>
<protein>
    <submittedName>
        <fullName evidence="2">Uncharacterized protein</fullName>
    </submittedName>
</protein>
<proteinExistence type="predicted"/>